<dbReference type="AlphaFoldDB" id="A0A3B0T2C5"/>
<evidence type="ECO:0000256" key="1">
    <source>
        <dbReference type="ARBA" id="ARBA00022617"/>
    </source>
</evidence>
<dbReference type="Pfam" id="PF13442">
    <property type="entry name" value="Cytochrome_CBB3"/>
    <property type="match status" value="1"/>
</dbReference>
<keyword evidence="2" id="KW-0479">Metal-binding</keyword>
<feature type="domain" description="Cytochrome c" evidence="4">
    <location>
        <begin position="164"/>
        <end position="239"/>
    </location>
</feature>
<dbReference type="EMBL" id="UOEM01000054">
    <property type="protein sequence ID" value="VAW12881.1"/>
    <property type="molecule type" value="Genomic_DNA"/>
</dbReference>
<dbReference type="GO" id="GO:0020037">
    <property type="term" value="F:heme binding"/>
    <property type="evidence" value="ECO:0007669"/>
    <property type="project" value="InterPro"/>
</dbReference>
<keyword evidence="3" id="KW-0408">Iron</keyword>
<evidence type="ECO:0000259" key="4">
    <source>
        <dbReference type="PROSITE" id="PS51007"/>
    </source>
</evidence>
<dbReference type="InterPro" id="IPR009056">
    <property type="entry name" value="Cyt_c-like_dom"/>
</dbReference>
<dbReference type="Gene3D" id="1.10.760.10">
    <property type="entry name" value="Cytochrome c-like domain"/>
    <property type="match status" value="1"/>
</dbReference>
<dbReference type="GO" id="GO:0009055">
    <property type="term" value="F:electron transfer activity"/>
    <property type="evidence" value="ECO:0007669"/>
    <property type="project" value="InterPro"/>
</dbReference>
<dbReference type="InterPro" id="IPR036909">
    <property type="entry name" value="Cyt_c-like_dom_sf"/>
</dbReference>
<dbReference type="PROSITE" id="PS51007">
    <property type="entry name" value="CYTC"/>
    <property type="match status" value="1"/>
</dbReference>
<evidence type="ECO:0000313" key="5">
    <source>
        <dbReference type="EMBL" id="VAW12881.1"/>
    </source>
</evidence>
<keyword evidence="1" id="KW-0349">Heme</keyword>
<dbReference type="GO" id="GO:0046872">
    <property type="term" value="F:metal ion binding"/>
    <property type="evidence" value="ECO:0007669"/>
    <property type="project" value="UniProtKB-KW"/>
</dbReference>
<proteinExistence type="predicted"/>
<evidence type="ECO:0000256" key="2">
    <source>
        <dbReference type="ARBA" id="ARBA00022723"/>
    </source>
</evidence>
<accession>A0A3B0T2C5</accession>
<protein>
    <recommendedName>
        <fullName evidence="4">Cytochrome c domain-containing protein</fullName>
    </recommendedName>
</protein>
<dbReference type="SUPFAM" id="SSF46626">
    <property type="entry name" value="Cytochrome c"/>
    <property type="match status" value="2"/>
</dbReference>
<evidence type="ECO:0000256" key="3">
    <source>
        <dbReference type="ARBA" id="ARBA00023004"/>
    </source>
</evidence>
<gene>
    <name evidence="5" type="ORF">MNBD_ALPHA09-371</name>
</gene>
<organism evidence="5">
    <name type="scientific">hydrothermal vent metagenome</name>
    <dbReference type="NCBI Taxonomy" id="652676"/>
    <lineage>
        <taxon>unclassified sequences</taxon>
        <taxon>metagenomes</taxon>
        <taxon>ecological metagenomes</taxon>
    </lineage>
</organism>
<sequence length="241" mass="25973">MMFHQLTNKILATITALVVGFAMSTTAMAGADEGSMARGGKLYDKWYKVLKVDAPKESHKLYPADKKYADKPGANWRCKECHGWDGLGRDGAYATGKHASGIVGINGMIGADPAAIIAIMTSEDHGYGDKLNQVDLTDLANFVAFGQVDMALYIDPKTKAIKGGDAARGKPFYETLCITCHAVDGKLPKDMTPLGGQMGNPWEVIHKILNGQPAEGMPALRALDRQITVDVMAYITTLPKE</sequence>
<reference evidence="5" key="1">
    <citation type="submission" date="2018-06" db="EMBL/GenBank/DDBJ databases">
        <authorList>
            <person name="Zhirakovskaya E."/>
        </authorList>
    </citation>
    <scope>NUCLEOTIDE SEQUENCE</scope>
</reference>
<name>A0A3B0T2C5_9ZZZZ</name>